<evidence type="ECO:0000259" key="2">
    <source>
        <dbReference type="Pfam" id="PF13628"/>
    </source>
</evidence>
<dbReference type="PANTHER" id="PTHR38593:SF1">
    <property type="entry name" value="BLR2558 PROTEIN"/>
    <property type="match status" value="1"/>
</dbReference>
<dbReference type="Pfam" id="PF13628">
    <property type="entry name" value="DUF4142"/>
    <property type="match status" value="1"/>
</dbReference>
<accession>A0ABX0FDR1</accession>
<protein>
    <submittedName>
        <fullName evidence="3">DUF4142 domain-containing protein</fullName>
    </submittedName>
</protein>
<dbReference type="Gene3D" id="1.20.1260.10">
    <property type="match status" value="1"/>
</dbReference>
<keyword evidence="4" id="KW-1185">Reference proteome</keyword>
<dbReference type="PANTHER" id="PTHR38593">
    <property type="entry name" value="BLR2558 PROTEIN"/>
    <property type="match status" value="1"/>
</dbReference>
<organism evidence="3 4">
    <name type="scientific">Duganella aceris</name>
    <dbReference type="NCBI Taxonomy" id="2703883"/>
    <lineage>
        <taxon>Bacteria</taxon>
        <taxon>Pseudomonadati</taxon>
        <taxon>Pseudomonadota</taxon>
        <taxon>Betaproteobacteria</taxon>
        <taxon>Burkholderiales</taxon>
        <taxon>Oxalobacteraceae</taxon>
        <taxon>Telluria group</taxon>
        <taxon>Duganella</taxon>
    </lineage>
</organism>
<sequence>MNNKTLRGIALALALLGATAAHAQGLSRGDQKILRALAQANMAEVAAGHIALKRSTTQDVKAFAQQMVDDHTKGLQAVQEVAQSKNFTLPTEPDAKHKKMAARLDKLSGAAFDKVYLANAGVSDHKAAYQQVVEAQKKAADPDVKALAAKLQPTIDHHLQKVQVMVTD</sequence>
<reference evidence="4" key="2">
    <citation type="submission" date="2023-07" db="EMBL/GenBank/DDBJ databases">
        <title>Duganella aceri sp. nov., isolated from tree sap.</title>
        <authorList>
            <person name="Kim I.S."/>
        </authorList>
    </citation>
    <scope>NUCLEOTIDE SEQUENCE [LARGE SCALE GENOMIC DNA]</scope>
    <source>
        <strain evidence="4">SAP-35</strain>
    </source>
</reference>
<feature type="domain" description="DUF4142" evidence="2">
    <location>
        <begin position="30"/>
        <end position="163"/>
    </location>
</feature>
<proteinExistence type="predicted"/>
<dbReference type="Proteomes" id="UP000666369">
    <property type="component" value="Unassembled WGS sequence"/>
</dbReference>
<evidence type="ECO:0000313" key="4">
    <source>
        <dbReference type="Proteomes" id="UP000666369"/>
    </source>
</evidence>
<comment type="caution">
    <text evidence="3">The sequence shown here is derived from an EMBL/GenBank/DDBJ whole genome shotgun (WGS) entry which is preliminary data.</text>
</comment>
<dbReference type="InterPro" id="IPR025419">
    <property type="entry name" value="DUF4142"/>
</dbReference>
<feature type="chain" id="PRO_5045381690" evidence="1">
    <location>
        <begin position="24"/>
        <end position="168"/>
    </location>
</feature>
<keyword evidence="1" id="KW-0732">Signal</keyword>
<reference evidence="3 4" key="1">
    <citation type="submission" date="2020-01" db="EMBL/GenBank/DDBJ databases">
        <authorList>
            <person name="Lee S.D."/>
        </authorList>
    </citation>
    <scope>NUCLEOTIDE SEQUENCE [LARGE SCALE GENOMIC DNA]</scope>
    <source>
        <strain evidence="3 4">SAP-35</strain>
    </source>
</reference>
<dbReference type="RefSeq" id="WP_166097559.1">
    <property type="nucleotide sequence ID" value="NZ_JAADJT010000001.1"/>
</dbReference>
<name>A0ABX0FDR1_9BURK</name>
<evidence type="ECO:0000313" key="3">
    <source>
        <dbReference type="EMBL" id="NGZ82863.1"/>
    </source>
</evidence>
<dbReference type="InterPro" id="IPR012347">
    <property type="entry name" value="Ferritin-like"/>
</dbReference>
<dbReference type="EMBL" id="JAADJT010000001">
    <property type="protein sequence ID" value="NGZ82863.1"/>
    <property type="molecule type" value="Genomic_DNA"/>
</dbReference>
<evidence type="ECO:0000256" key="1">
    <source>
        <dbReference type="SAM" id="SignalP"/>
    </source>
</evidence>
<feature type="signal peptide" evidence="1">
    <location>
        <begin position="1"/>
        <end position="23"/>
    </location>
</feature>
<gene>
    <name evidence="3" type="ORF">GW587_01135</name>
</gene>